<comment type="similarity">
    <text evidence="5 13">Belongs to the RNase HII family.</text>
</comment>
<dbReference type="PANTHER" id="PTHR10954:SF18">
    <property type="entry name" value="RIBONUCLEASE HII"/>
    <property type="match status" value="1"/>
</dbReference>
<dbReference type="Gene3D" id="3.30.420.10">
    <property type="entry name" value="Ribonuclease H-like superfamily/Ribonuclease H"/>
    <property type="match status" value="1"/>
</dbReference>
<dbReference type="OrthoDB" id="9803420at2"/>
<feature type="binding site" evidence="12">
    <location>
        <position position="125"/>
    </location>
    <ligand>
        <name>a divalent metal cation</name>
        <dbReference type="ChEBI" id="CHEBI:60240"/>
    </ligand>
</feature>
<evidence type="ECO:0000259" key="14">
    <source>
        <dbReference type="PROSITE" id="PS51975"/>
    </source>
</evidence>
<comment type="catalytic activity">
    <reaction evidence="1 12 13">
        <text>Endonucleolytic cleavage to 5'-phosphomonoester.</text>
        <dbReference type="EC" id="3.1.26.4"/>
    </reaction>
</comment>
<dbReference type="GO" id="GO:0032299">
    <property type="term" value="C:ribonuclease H2 complex"/>
    <property type="evidence" value="ECO:0007669"/>
    <property type="project" value="TreeGrafter"/>
</dbReference>
<dbReference type="InterPro" id="IPR001352">
    <property type="entry name" value="RNase_HII/HIII"/>
</dbReference>
<feature type="binding site" evidence="12">
    <location>
        <position position="31"/>
    </location>
    <ligand>
        <name>a divalent metal cation</name>
        <dbReference type="ChEBI" id="CHEBI:60240"/>
    </ligand>
</feature>
<dbReference type="RefSeq" id="WP_023791873.1">
    <property type="nucleotide sequence ID" value="NC_023003.1"/>
</dbReference>
<name>V6DI02_9BACT</name>
<evidence type="ECO:0000256" key="12">
    <source>
        <dbReference type="PROSITE-ProRule" id="PRU01319"/>
    </source>
</evidence>
<dbReference type="STRING" id="673862.BABL1_gene_458"/>
<sequence length="216" mass="24311">MVTIKRKSDFEPLYYEKKAWAENKLICGLDEVGRSCLAGPVVAAAAILNPYVEHQYLKDSKELTPEQRFKVYQWLLKNSIFSVGIIHHRLIDQVNIHNATLYAMKRALFQLLASCPNSPDLILVDHMPLILDTVDIPVLHFSYGERLSSSIAAASIIAKVTRDSLMCRVDGFLPGYKLSNNKGYGTKAHKAAIDSDGLVVYHRNSFVSKFYLNSHN</sequence>
<evidence type="ECO:0000256" key="11">
    <source>
        <dbReference type="ARBA" id="ARBA00023211"/>
    </source>
</evidence>
<evidence type="ECO:0000256" key="6">
    <source>
        <dbReference type="ARBA" id="ARBA00022490"/>
    </source>
</evidence>
<protein>
    <recommendedName>
        <fullName evidence="13">Ribonuclease</fullName>
        <ecNumber evidence="13">3.1.26.4</ecNumber>
    </recommendedName>
</protein>
<keyword evidence="9 12" id="KW-0255">Endonuclease</keyword>
<accession>V6DI02</accession>
<feature type="binding site" evidence="12">
    <location>
        <position position="30"/>
    </location>
    <ligand>
        <name>a divalent metal cation</name>
        <dbReference type="ChEBI" id="CHEBI:60240"/>
    </ligand>
</feature>
<evidence type="ECO:0000256" key="8">
    <source>
        <dbReference type="ARBA" id="ARBA00022723"/>
    </source>
</evidence>
<feature type="domain" description="RNase H type-2" evidence="14">
    <location>
        <begin position="24"/>
        <end position="216"/>
    </location>
</feature>
<dbReference type="CDD" id="cd07182">
    <property type="entry name" value="RNase_HII_bacteria_HII_like"/>
    <property type="match status" value="1"/>
</dbReference>
<evidence type="ECO:0000313" key="16">
    <source>
        <dbReference type="Proteomes" id="UP000018769"/>
    </source>
</evidence>
<dbReference type="EMBL" id="HG793133">
    <property type="protein sequence ID" value="CDK30558.1"/>
    <property type="molecule type" value="Genomic_DNA"/>
</dbReference>
<dbReference type="PATRIC" id="fig|673862.3.peg.443"/>
<dbReference type="GO" id="GO:0046872">
    <property type="term" value="F:metal ion binding"/>
    <property type="evidence" value="ECO:0007669"/>
    <property type="project" value="UniProtKB-KW"/>
</dbReference>
<keyword evidence="6" id="KW-0963">Cytoplasm</keyword>
<dbReference type="GO" id="GO:0006298">
    <property type="term" value="P:mismatch repair"/>
    <property type="evidence" value="ECO:0007669"/>
    <property type="project" value="TreeGrafter"/>
</dbReference>
<dbReference type="KEGG" id="dpb:BABL1_gene_458"/>
<dbReference type="InterPro" id="IPR024567">
    <property type="entry name" value="RNase_HII/HIII_dom"/>
</dbReference>
<evidence type="ECO:0000256" key="4">
    <source>
        <dbReference type="ARBA" id="ARBA00004496"/>
    </source>
</evidence>
<dbReference type="EC" id="3.1.26.4" evidence="13"/>
<evidence type="ECO:0000256" key="5">
    <source>
        <dbReference type="ARBA" id="ARBA00007383"/>
    </source>
</evidence>
<dbReference type="InterPro" id="IPR022898">
    <property type="entry name" value="RNase_HII"/>
</dbReference>
<evidence type="ECO:0000313" key="15">
    <source>
        <dbReference type="EMBL" id="CDK30558.1"/>
    </source>
</evidence>
<keyword evidence="10 12" id="KW-0378">Hydrolase</keyword>
<dbReference type="SUPFAM" id="SSF53098">
    <property type="entry name" value="Ribonuclease H-like"/>
    <property type="match status" value="1"/>
</dbReference>
<dbReference type="GO" id="GO:0005737">
    <property type="term" value="C:cytoplasm"/>
    <property type="evidence" value="ECO:0007669"/>
    <property type="project" value="UniProtKB-SubCell"/>
</dbReference>
<keyword evidence="7 12" id="KW-0540">Nuclease</keyword>
<evidence type="ECO:0000256" key="7">
    <source>
        <dbReference type="ARBA" id="ARBA00022722"/>
    </source>
</evidence>
<dbReference type="GO" id="GO:0003723">
    <property type="term" value="F:RNA binding"/>
    <property type="evidence" value="ECO:0007669"/>
    <property type="project" value="UniProtKB-UniRule"/>
</dbReference>
<evidence type="ECO:0000256" key="13">
    <source>
        <dbReference type="RuleBase" id="RU003515"/>
    </source>
</evidence>
<dbReference type="PANTHER" id="PTHR10954">
    <property type="entry name" value="RIBONUCLEASE H2 SUBUNIT A"/>
    <property type="match status" value="1"/>
</dbReference>
<comment type="cofactor">
    <cofactor evidence="2">
        <name>Mg(2+)</name>
        <dbReference type="ChEBI" id="CHEBI:18420"/>
    </cofactor>
</comment>
<dbReference type="PROSITE" id="PS51975">
    <property type="entry name" value="RNASE_H_2"/>
    <property type="match status" value="1"/>
</dbReference>
<dbReference type="InterPro" id="IPR012337">
    <property type="entry name" value="RNaseH-like_sf"/>
</dbReference>
<keyword evidence="11" id="KW-0464">Manganese</keyword>
<organism evidence="15 16">
    <name type="scientific">Candidatus Babela massiliensis</name>
    <dbReference type="NCBI Taxonomy" id="673862"/>
    <lineage>
        <taxon>Bacteria</taxon>
        <taxon>Candidatus Babelota</taxon>
        <taxon>Candidatus Babeliae</taxon>
        <taxon>Candidatus Babeliales</taxon>
        <taxon>Candidatus Babeliaceae</taxon>
        <taxon>Candidatus Babela</taxon>
    </lineage>
</organism>
<evidence type="ECO:0000256" key="10">
    <source>
        <dbReference type="ARBA" id="ARBA00022801"/>
    </source>
</evidence>
<comment type="function">
    <text evidence="3 13">Endonuclease that specifically degrades the RNA of RNA-DNA hybrids.</text>
</comment>
<dbReference type="Pfam" id="PF01351">
    <property type="entry name" value="RNase_HII"/>
    <property type="match status" value="1"/>
</dbReference>
<dbReference type="eggNOG" id="COG0164">
    <property type="taxonomic scope" value="Bacteria"/>
</dbReference>
<keyword evidence="8 12" id="KW-0479">Metal-binding</keyword>
<dbReference type="GO" id="GO:0004523">
    <property type="term" value="F:RNA-DNA hybrid ribonuclease activity"/>
    <property type="evidence" value="ECO:0007669"/>
    <property type="project" value="UniProtKB-UniRule"/>
</dbReference>
<gene>
    <name evidence="15" type="primary">rnhB</name>
    <name evidence="15" type="ORF">BABL1_gene_458</name>
</gene>
<evidence type="ECO:0000256" key="3">
    <source>
        <dbReference type="ARBA" id="ARBA00004065"/>
    </source>
</evidence>
<dbReference type="Proteomes" id="UP000018769">
    <property type="component" value="Chromosome I"/>
</dbReference>
<evidence type="ECO:0000256" key="9">
    <source>
        <dbReference type="ARBA" id="ARBA00022759"/>
    </source>
</evidence>
<comment type="cofactor">
    <cofactor evidence="12">
        <name>Mn(2+)</name>
        <dbReference type="ChEBI" id="CHEBI:29035"/>
    </cofactor>
    <cofactor evidence="12">
        <name>Mg(2+)</name>
        <dbReference type="ChEBI" id="CHEBI:18420"/>
    </cofactor>
    <text evidence="12">Manganese or magnesium. Binds 1 divalent metal ion per monomer in the absence of substrate. May bind a second metal ion after substrate binding.</text>
</comment>
<dbReference type="GO" id="GO:0043137">
    <property type="term" value="P:DNA replication, removal of RNA primer"/>
    <property type="evidence" value="ECO:0007669"/>
    <property type="project" value="TreeGrafter"/>
</dbReference>
<evidence type="ECO:0000256" key="1">
    <source>
        <dbReference type="ARBA" id="ARBA00000077"/>
    </source>
</evidence>
<keyword evidence="16" id="KW-1185">Reference proteome</keyword>
<proteinExistence type="inferred from homology"/>
<dbReference type="AlphaFoldDB" id="V6DI02"/>
<dbReference type="InterPro" id="IPR036397">
    <property type="entry name" value="RNaseH_sf"/>
</dbReference>
<evidence type="ECO:0000256" key="2">
    <source>
        <dbReference type="ARBA" id="ARBA00001946"/>
    </source>
</evidence>
<dbReference type="HOGENOM" id="CLU_036532_3_1_7"/>
<comment type="subcellular location">
    <subcellularLocation>
        <location evidence="4">Cytoplasm</location>
    </subcellularLocation>
</comment>
<reference evidence="15 16" key="1">
    <citation type="journal article" date="2015" name="Biol. Direct">
        <title>Babela massiliensis, a representative of a widespread bacterial phylum with unusual adaptations to parasitism in amoebae.</title>
        <authorList>
            <person name="Pagnier I."/>
            <person name="Yutin N."/>
            <person name="Croce O."/>
            <person name="Makarova K.S."/>
            <person name="Wolf Y.I."/>
            <person name="Benamar S."/>
            <person name="Raoult D."/>
            <person name="Koonin E.V."/>
            <person name="La Scola B."/>
        </authorList>
    </citation>
    <scope>NUCLEOTIDE SEQUENCE [LARGE SCALE GENOMIC DNA]</scope>
    <source>
        <strain evidence="16">BABL1</strain>
    </source>
</reference>
<dbReference type="NCBIfam" id="NF000595">
    <property type="entry name" value="PRK00015.1-3"/>
    <property type="match status" value="1"/>
</dbReference>